<gene>
    <name evidence="5" type="ordered locus">VIBHAR_04813</name>
</gene>
<reference evidence="5 6" key="1">
    <citation type="submission" date="2007-08" db="EMBL/GenBank/DDBJ databases">
        <authorList>
            <consortium name="The Vibrio harveyi Genome Sequencing Project"/>
            <person name="Bassler B."/>
            <person name="Clifton S.W."/>
            <person name="Fulton L."/>
            <person name="Delehaunty K."/>
            <person name="Fronick C."/>
            <person name="Harrison M."/>
            <person name="Markivic C."/>
            <person name="Fulton R."/>
            <person name="Tin-Wollam A.-M."/>
            <person name="Shah N."/>
            <person name="Pepin K."/>
            <person name="Nash W."/>
            <person name="Thiruvilangam P."/>
            <person name="Bhonagiri V."/>
            <person name="Waters C."/>
            <person name="Tu K.C."/>
            <person name="Irgon J."/>
            <person name="Wilson R.K."/>
        </authorList>
    </citation>
    <scope>NUCLEOTIDE SEQUENCE [LARGE SCALE GENOMIC DNA]</scope>
    <source>
        <strain evidence="6">ATCC BAA-1116 / BB120</strain>
    </source>
</reference>
<dbReference type="Gene3D" id="2.40.160.10">
    <property type="entry name" value="Porin"/>
    <property type="match status" value="1"/>
</dbReference>
<name>A7N5R9_VIBC1</name>
<accession>A7N5R9</accession>
<dbReference type="PATRIC" id="fig|338187.36.peg.3700"/>
<feature type="signal peptide" evidence="4">
    <location>
        <begin position="1"/>
        <end position="25"/>
    </location>
</feature>
<keyword evidence="2 4" id="KW-0732">Signal</keyword>
<protein>
    <recommendedName>
        <fullName evidence="7">Porin</fullName>
    </recommendedName>
</protein>
<dbReference type="PANTHER" id="PTHR34501:SF2">
    <property type="entry name" value="OUTER MEMBRANE PORIN F-RELATED"/>
    <property type="match status" value="1"/>
</dbReference>
<dbReference type="CDD" id="cd00342">
    <property type="entry name" value="gram_neg_porins"/>
    <property type="match status" value="1"/>
</dbReference>
<evidence type="ECO:0000256" key="4">
    <source>
        <dbReference type="SAM" id="SignalP"/>
    </source>
</evidence>
<evidence type="ECO:0000256" key="3">
    <source>
        <dbReference type="ARBA" id="ARBA00023136"/>
    </source>
</evidence>
<dbReference type="AlphaFoldDB" id="A7N5R9"/>
<organism evidence="5 6">
    <name type="scientific">Vibrio campbellii (strain ATCC BAA-1116)</name>
    <dbReference type="NCBI Taxonomy" id="2902295"/>
    <lineage>
        <taxon>Bacteria</taxon>
        <taxon>Pseudomonadati</taxon>
        <taxon>Pseudomonadota</taxon>
        <taxon>Gammaproteobacteria</taxon>
        <taxon>Vibrionales</taxon>
        <taxon>Vibrionaceae</taxon>
        <taxon>Vibrio</taxon>
    </lineage>
</organism>
<proteinExistence type="predicted"/>
<evidence type="ECO:0000256" key="1">
    <source>
        <dbReference type="ARBA" id="ARBA00004571"/>
    </source>
</evidence>
<evidence type="ECO:0008006" key="7">
    <source>
        <dbReference type="Google" id="ProtNLM"/>
    </source>
</evidence>
<dbReference type="GO" id="GO:0009279">
    <property type="term" value="C:cell outer membrane"/>
    <property type="evidence" value="ECO:0007669"/>
    <property type="project" value="UniProtKB-SubCell"/>
</dbReference>
<dbReference type="EMBL" id="CP000790">
    <property type="protein sequence ID" value="ABU72722.1"/>
    <property type="molecule type" value="Genomic_DNA"/>
</dbReference>
<dbReference type="Proteomes" id="UP000008152">
    <property type="component" value="Chromosome II"/>
</dbReference>
<dbReference type="InterPro" id="IPR023614">
    <property type="entry name" value="Porin_dom_sf"/>
</dbReference>
<sequence length="365" mass="40442">MRLMMKKSTLSAVILAALTSSSAFAAHTFINDAGDSLTIDGRFDLRYQDRGGDDNGEWNSGSSRFGLKGQTDLDNGWTGFGHAEWGYNSGANGDNIYDRLLYAGVDHEKYGKIAAGTKQWSTFYDVAWYTDLGRVFGTRGSGVYNLADWGIASGAGRAENSITYRNSINEKVGYGFTYQTTREDVALANNATASLKNGMGASITYKPVDGVTLGAAYHQNEVADLDASVVGVENGDNMRIMLLGANYSNGGFYAGATFHVGENWEAVSQSGTDVMFDTLGGEIYTYYHFDNGLRPTLNYNYMEDRGDETQGYERNLLIPGLEYHFQKNKFLVWTEYQFDLGKDQYDGSKFENRDDQFAAGIRYYF</sequence>
<evidence type="ECO:0000313" key="6">
    <source>
        <dbReference type="Proteomes" id="UP000008152"/>
    </source>
</evidence>
<keyword evidence="3" id="KW-0472">Membrane</keyword>
<evidence type="ECO:0000313" key="5">
    <source>
        <dbReference type="EMBL" id="ABU72722.1"/>
    </source>
</evidence>
<feature type="chain" id="PRO_5002713687" description="Porin" evidence="4">
    <location>
        <begin position="26"/>
        <end position="365"/>
    </location>
</feature>
<dbReference type="PANTHER" id="PTHR34501">
    <property type="entry name" value="PROTEIN YDDL-RELATED"/>
    <property type="match status" value="1"/>
</dbReference>
<dbReference type="SUPFAM" id="SSF56935">
    <property type="entry name" value="Porins"/>
    <property type="match status" value="1"/>
</dbReference>
<dbReference type="GO" id="GO:0015288">
    <property type="term" value="F:porin activity"/>
    <property type="evidence" value="ECO:0007669"/>
    <property type="project" value="InterPro"/>
</dbReference>
<dbReference type="InterPro" id="IPR033900">
    <property type="entry name" value="Gram_neg_porin_domain"/>
</dbReference>
<evidence type="ECO:0000256" key="2">
    <source>
        <dbReference type="ARBA" id="ARBA00022729"/>
    </source>
</evidence>
<dbReference type="KEGG" id="vha:VIBHAR_04813"/>
<comment type="subcellular location">
    <subcellularLocation>
        <location evidence="1">Cell outer membrane</location>
        <topology evidence="1">Multi-pass membrane protein</topology>
    </subcellularLocation>
</comment>
<dbReference type="InterPro" id="IPR050298">
    <property type="entry name" value="Gram-neg_bact_OMP"/>
</dbReference>